<reference evidence="3" key="1">
    <citation type="journal article" date="2019" name="Database">
        <title>The radish genome database (RadishGD): an integrated information resource for radish genomics.</title>
        <authorList>
            <person name="Yu H.J."/>
            <person name="Baek S."/>
            <person name="Lee Y.J."/>
            <person name="Cho A."/>
            <person name="Mun J.H."/>
        </authorList>
    </citation>
    <scope>NUCLEOTIDE SEQUENCE [LARGE SCALE GENOMIC DNA]</scope>
    <source>
        <strain evidence="3">cv. WK10039</strain>
    </source>
</reference>
<dbReference type="RefSeq" id="XP_056846808.1">
    <property type="nucleotide sequence ID" value="XM_056990828.1"/>
</dbReference>
<name>A0A9W3C5W8_RAPSA</name>
<dbReference type="Proteomes" id="UP000504610">
    <property type="component" value="Chromosome 1"/>
</dbReference>
<organism evidence="3 4">
    <name type="scientific">Raphanus sativus</name>
    <name type="common">Radish</name>
    <name type="synonym">Raphanus raphanistrum var. sativus</name>
    <dbReference type="NCBI Taxonomy" id="3726"/>
    <lineage>
        <taxon>Eukaryota</taxon>
        <taxon>Viridiplantae</taxon>
        <taxon>Streptophyta</taxon>
        <taxon>Embryophyta</taxon>
        <taxon>Tracheophyta</taxon>
        <taxon>Spermatophyta</taxon>
        <taxon>Magnoliopsida</taxon>
        <taxon>eudicotyledons</taxon>
        <taxon>Gunneridae</taxon>
        <taxon>Pentapetalae</taxon>
        <taxon>rosids</taxon>
        <taxon>malvids</taxon>
        <taxon>Brassicales</taxon>
        <taxon>Brassicaceae</taxon>
        <taxon>Brassiceae</taxon>
        <taxon>Raphanus</taxon>
    </lineage>
</organism>
<evidence type="ECO:0000259" key="2">
    <source>
        <dbReference type="Pfam" id="PF10536"/>
    </source>
</evidence>
<sequence length="782" mass="88260">MEGSEADKLPRQGLKALSLSVSFNGWRKANSAYKSWAIKMSLLHKPTWQKAGIFEAVMASTIGFNQNTDLLLGIAERWCPETNSFVFPWGETTVTLEDVMVLLGLSVLGSPVFAPLDGSGEEIKAKLEQESLMLKTEKVSSRVTQASWMRRFRDSGDELEHVAFLVLWLSYFVLPSRYYHMDDAVFSVAILLSSGVRIALAPAVLAHLYADLSLLKNHTSAFTRSKYVNKIELNALFKLVQAWTYERFKELRPPKHTTPLLKGEPRLALWSDSKRKQREKSIQRKILANSDMDSFEWRPYTKPVGNWKFPQFYPEKAMRVQVDQNLDEELISFARCIKASELVGMDSVEHYFPNRVASQFGLLQDVPCRPVNRNNLSKEAAWKEYNKPIDGLTLYIPSRSSVSCFTSMFWEWWRKDHRAAESLTSRNIIGDGDDGTSDPVPSSSKKRKSMKRVCKDEETHMVPSETDEEDDSLTIAQVMSLRKKNKAMCCSSDENHSLDPPPKVLPLREVLQKLGKEFPEKLKRSRYLRTATNVRSGIAGSGGSASREVPLNELFQKEEIVLKRKSEHLGDKRAREDDGESCKDCYDKITTTEMVIDREKGVRDDSESLGKRNNKLEADNNDALIRQKVAYEDETVAQREETGNKAGKNMVLSSANCNNSSDLPLGANGGGGVDIVVLRVLRPETRQKCNAEIGVNGSNTEKKKTIVAGGTKEAKCVIHKDGENQRSNEKENVDESSKEKNLAINELTLSLEARMMKVEKTLAKIREWKTIERNQDKNGITA</sequence>
<dbReference type="Pfam" id="PF10536">
    <property type="entry name" value="PMD"/>
    <property type="match status" value="1"/>
</dbReference>
<accession>A0A9W3C5W8</accession>
<keyword evidence="3" id="KW-1185">Reference proteome</keyword>
<dbReference type="OrthoDB" id="1572276at2759"/>
<dbReference type="InterPro" id="IPR044824">
    <property type="entry name" value="MAIN-like"/>
</dbReference>
<dbReference type="PANTHER" id="PTHR46033:SF44">
    <property type="entry name" value="AMINOTRANSFERASE-LIKE PLANT MOBILE DOMAIN-CONTAINING PROTEIN"/>
    <property type="match status" value="1"/>
</dbReference>
<evidence type="ECO:0000256" key="1">
    <source>
        <dbReference type="SAM" id="MobiDB-lite"/>
    </source>
</evidence>
<protein>
    <submittedName>
        <fullName evidence="4">Uncharacterized protein LOC130497740</fullName>
    </submittedName>
</protein>
<proteinExistence type="predicted"/>
<dbReference type="AlphaFoldDB" id="A0A9W3C5W8"/>
<dbReference type="GeneID" id="130497740"/>
<feature type="region of interest" description="Disordered" evidence="1">
    <location>
        <begin position="427"/>
        <end position="471"/>
    </location>
</feature>
<feature type="domain" description="Aminotransferase-like plant mobile" evidence="2">
    <location>
        <begin position="52"/>
        <end position="414"/>
    </location>
</feature>
<gene>
    <name evidence="4" type="primary">LOC130497740</name>
</gene>
<evidence type="ECO:0000313" key="3">
    <source>
        <dbReference type="Proteomes" id="UP000504610"/>
    </source>
</evidence>
<dbReference type="PANTHER" id="PTHR46033">
    <property type="entry name" value="PROTEIN MAIN-LIKE 2"/>
    <property type="match status" value="1"/>
</dbReference>
<dbReference type="GO" id="GO:0010073">
    <property type="term" value="P:meristem maintenance"/>
    <property type="evidence" value="ECO:0007669"/>
    <property type="project" value="InterPro"/>
</dbReference>
<dbReference type="InterPro" id="IPR019557">
    <property type="entry name" value="AminoTfrase-like_pln_mobile"/>
</dbReference>
<evidence type="ECO:0000313" key="4">
    <source>
        <dbReference type="RefSeq" id="XP_056846808.1"/>
    </source>
</evidence>
<dbReference type="KEGG" id="rsz:130497740"/>
<reference evidence="4" key="2">
    <citation type="submission" date="2025-08" db="UniProtKB">
        <authorList>
            <consortium name="RefSeq"/>
        </authorList>
    </citation>
    <scope>IDENTIFICATION</scope>
    <source>
        <tissue evidence="4">Leaf</tissue>
    </source>
</reference>